<keyword evidence="3" id="KW-0808">Transferase</keyword>
<dbReference type="PROSITE" id="PS00856">
    <property type="entry name" value="GUANYLATE_KINASE_1"/>
    <property type="match status" value="1"/>
</dbReference>
<dbReference type="Pfam" id="PF00625">
    <property type="entry name" value="Guanylate_kin"/>
    <property type="match status" value="1"/>
</dbReference>
<dbReference type="Proteomes" id="UP001197875">
    <property type="component" value="Unassembled WGS sequence"/>
</dbReference>
<dbReference type="RefSeq" id="WP_227615594.1">
    <property type="nucleotide sequence ID" value="NZ_JAJEPR010000021.1"/>
</dbReference>
<dbReference type="Gene3D" id="3.40.50.300">
    <property type="entry name" value="P-loop containing nucleotide triphosphate hydrolases"/>
    <property type="match status" value="1"/>
</dbReference>
<evidence type="ECO:0000313" key="7">
    <source>
        <dbReference type="EMBL" id="MCC2190522.1"/>
    </source>
</evidence>
<dbReference type="PANTHER" id="PTHR23117:SF13">
    <property type="entry name" value="GUANYLATE KINASE"/>
    <property type="match status" value="1"/>
</dbReference>
<evidence type="ECO:0000259" key="6">
    <source>
        <dbReference type="PROSITE" id="PS50052"/>
    </source>
</evidence>
<evidence type="ECO:0000256" key="4">
    <source>
        <dbReference type="ARBA" id="ARBA00022777"/>
    </source>
</evidence>
<dbReference type="GO" id="GO:0004385">
    <property type="term" value="F:GMP kinase activity"/>
    <property type="evidence" value="ECO:0007669"/>
    <property type="project" value="UniProtKB-EC"/>
</dbReference>
<evidence type="ECO:0000313" key="8">
    <source>
        <dbReference type="Proteomes" id="UP001197875"/>
    </source>
</evidence>
<evidence type="ECO:0000256" key="2">
    <source>
        <dbReference type="ARBA" id="ARBA00005790"/>
    </source>
</evidence>
<evidence type="ECO:0000256" key="1">
    <source>
        <dbReference type="ARBA" id="ARBA00003531"/>
    </source>
</evidence>
<gene>
    <name evidence="7" type="ORF">LKD71_12035</name>
</gene>
<dbReference type="InterPro" id="IPR020590">
    <property type="entry name" value="Guanylate_kinase_CS"/>
</dbReference>
<dbReference type="GO" id="GO:0005829">
    <property type="term" value="C:cytosol"/>
    <property type="evidence" value="ECO:0007669"/>
    <property type="project" value="TreeGrafter"/>
</dbReference>
<protein>
    <submittedName>
        <fullName evidence="7">Guanylate kinase</fullName>
    </submittedName>
</protein>
<comment type="similarity">
    <text evidence="2">Belongs to the guanylate kinase family.</text>
</comment>
<dbReference type="InterPro" id="IPR008145">
    <property type="entry name" value="GK/Ca_channel_bsu"/>
</dbReference>
<comment type="catalytic activity">
    <reaction evidence="5">
        <text>GMP + ATP = GDP + ADP</text>
        <dbReference type="Rhea" id="RHEA:20780"/>
        <dbReference type="ChEBI" id="CHEBI:30616"/>
        <dbReference type="ChEBI" id="CHEBI:58115"/>
        <dbReference type="ChEBI" id="CHEBI:58189"/>
        <dbReference type="ChEBI" id="CHEBI:456216"/>
        <dbReference type="EC" id="2.7.4.8"/>
    </reaction>
</comment>
<feature type="domain" description="Guanylate kinase-like" evidence="6">
    <location>
        <begin position="2"/>
        <end position="193"/>
    </location>
</feature>
<sequence length="202" mass="23944">MGKIFYVMGKSSSGKDTIFRELMKDETLGLQEIVLYTTRPIRAGEKDGVDYHFVDDEVLRRFQKEEKIIELRCYNTVMGVWKYFTVDDEHMELERKDYLSIGTLVSYEKMRAYYGEERVLPIYVEVPDDIRLIRAIDREKKQEKPAYEEMCRRFLADSEDFSEENLEKAGISRRFSNAGTLEECLTEIRQFIKEKKGFTNFS</sequence>
<dbReference type="AlphaFoldDB" id="A0AAE3DTR9"/>
<dbReference type="PROSITE" id="PS50052">
    <property type="entry name" value="GUANYLATE_KINASE_2"/>
    <property type="match status" value="1"/>
</dbReference>
<proteinExistence type="inferred from homology"/>
<dbReference type="InterPro" id="IPR008144">
    <property type="entry name" value="Guanylate_kin-like_dom"/>
</dbReference>
<keyword evidence="4 7" id="KW-0418">Kinase</keyword>
<dbReference type="EMBL" id="JAJEPR010000021">
    <property type="protein sequence ID" value="MCC2190522.1"/>
    <property type="molecule type" value="Genomic_DNA"/>
</dbReference>
<name>A0AAE3DTR9_9FIRM</name>
<comment type="function">
    <text evidence="1">Essential for recycling GMP and indirectly, cGMP.</text>
</comment>
<reference evidence="7 8" key="1">
    <citation type="submission" date="2021-10" db="EMBL/GenBank/DDBJ databases">
        <title>Anaerobic single-cell dispensing facilitates the cultivation of human gut bacteria.</title>
        <authorList>
            <person name="Afrizal A."/>
        </authorList>
    </citation>
    <scope>NUCLEOTIDE SEQUENCE [LARGE SCALE GENOMIC DNA]</scope>
    <source>
        <strain evidence="7 8">CLA-AA-H277</strain>
    </source>
</reference>
<dbReference type="SUPFAM" id="SSF52540">
    <property type="entry name" value="P-loop containing nucleoside triphosphate hydrolases"/>
    <property type="match status" value="1"/>
</dbReference>
<keyword evidence="8" id="KW-1185">Reference proteome</keyword>
<evidence type="ECO:0000256" key="5">
    <source>
        <dbReference type="ARBA" id="ARBA00048594"/>
    </source>
</evidence>
<comment type="caution">
    <text evidence="7">The sequence shown here is derived from an EMBL/GenBank/DDBJ whole genome shotgun (WGS) entry which is preliminary data.</text>
</comment>
<organism evidence="7 8">
    <name type="scientific">Fusicatenibacter faecihominis</name>
    <dbReference type="NCBI Taxonomy" id="2881276"/>
    <lineage>
        <taxon>Bacteria</taxon>
        <taxon>Bacillati</taxon>
        <taxon>Bacillota</taxon>
        <taxon>Clostridia</taxon>
        <taxon>Lachnospirales</taxon>
        <taxon>Lachnospiraceae</taxon>
        <taxon>Fusicatenibacter</taxon>
    </lineage>
</organism>
<dbReference type="PANTHER" id="PTHR23117">
    <property type="entry name" value="GUANYLATE KINASE-RELATED"/>
    <property type="match status" value="1"/>
</dbReference>
<evidence type="ECO:0000256" key="3">
    <source>
        <dbReference type="ARBA" id="ARBA00022679"/>
    </source>
</evidence>
<dbReference type="SMART" id="SM00072">
    <property type="entry name" value="GuKc"/>
    <property type="match status" value="1"/>
</dbReference>
<dbReference type="InterPro" id="IPR027417">
    <property type="entry name" value="P-loop_NTPase"/>
</dbReference>
<accession>A0AAE3DTR9</accession>